<feature type="non-terminal residue" evidence="2">
    <location>
        <position position="324"/>
    </location>
</feature>
<dbReference type="AlphaFoldDB" id="A0A1D2MXW0"/>
<name>A0A1D2MXW0_ORCCI</name>
<evidence type="ECO:0000256" key="1">
    <source>
        <dbReference type="SAM" id="MobiDB-lite"/>
    </source>
</evidence>
<dbReference type="Proteomes" id="UP000094527">
    <property type="component" value="Unassembled WGS sequence"/>
</dbReference>
<proteinExistence type="predicted"/>
<evidence type="ECO:0000313" key="3">
    <source>
        <dbReference type="Proteomes" id="UP000094527"/>
    </source>
</evidence>
<organism evidence="2 3">
    <name type="scientific">Orchesella cincta</name>
    <name type="common">Springtail</name>
    <name type="synonym">Podura cincta</name>
    <dbReference type="NCBI Taxonomy" id="48709"/>
    <lineage>
        <taxon>Eukaryota</taxon>
        <taxon>Metazoa</taxon>
        <taxon>Ecdysozoa</taxon>
        <taxon>Arthropoda</taxon>
        <taxon>Hexapoda</taxon>
        <taxon>Collembola</taxon>
        <taxon>Entomobryomorpha</taxon>
        <taxon>Entomobryoidea</taxon>
        <taxon>Orchesellidae</taxon>
        <taxon>Orchesellinae</taxon>
        <taxon>Orchesella</taxon>
    </lineage>
</organism>
<protein>
    <submittedName>
        <fullName evidence="2">Uncharacterized protein</fullName>
    </submittedName>
</protein>
<feature type="compositionally biased region" description="Basic and acidic residues" evidence="1">
    <location>
        <begin position="239"/>
        <end position="251"/>
    </location>
</feature>
<sequence length="324" mass="35996">ILKNWESICGKDSPISLIVVLKCFPKPEDDGIPPIPSFLEHPIQLAEVRDTSLPKQTGRPVTPLWKRFRWKAWAMRKGLIPYEEDHSKDIVHAVKGKTPFVFKRDWYEFWEKGYLNFDEYPGEDDDLFDSRAFMALKNATELGNAVLPPQPLTSYVDLTRAKGGETGGGGRGSGAEPSEKQKRESDSNTLIVIMPPKGSHSHQSAAASKRKTGRMTAHQTKAAQQASPTVENQSSSGNNEEKEKAETEKGTKVSTPPVLENDTVTVRGESEDEAEEGTPKASQNEDIMPTSSCGTMWFTCNDVAQNLRSVYFLLIHLATEEECI</sequence>
<feature type="region of interest" description="Disordered" evidence="1">
    <location>
        <begin position="160"/>
        <end position="287"/>
    </location>
</feature>
<feature type="compositionally biased region" description="Polar residues" evidence="1">
    <location>
        <begin position="217"/>
        <end position="236"/>
    </location>
</feature>
<comment type="caution">
    <text evidence="2">The sequence shown here is derived from an EMBL/GenBank/DDBJ whole genome shotgun (WGS) entry which is preliminary data.</text>
</comment>
<feature type="compositionally biased region" description="Basic and acidic residues" evidence="1">
    <location>
        <begin position="177"/>
        <end position="186"/>
    </location>
</feature>
<feature type="non-terminal residue" evidence="2">
    <location>
        <position position="1"/>
    </location>
</feature>
<evidence type="ECO:0000313" key="2">
    <source>
        <dbReference type="EMBL" id="ODM97840.1"/>
    </source>
</evidence>
<reference evidence="2 3" key="1">
    <citation type="journal article" date="2016" name="Genome Biol. Evol.">
        <title>Gene Family Evolution Reflects Adaptation to Soil Environmental Stressors in the Genome of the Collembolan Orchesella cincta.</title>
        <authorList>
            <person name="Faddeeva-Vakhrusheva A."/>
            <person name="Derks M.F."/>
            <person name="Anvar S.Y."/>
            <person name="Agamennone V."/>
            <person name="Suring W."/>
            <person name="Smit S."/>
            <person name="van Straalen N.M."/>
            <person name="Roelofs D."/>
        </authorList>
    </citation>
    <scope>NUCLEOTIDE SEQUENCE [LARGE SCALE GENOMIC DNA]</scope>
    <source>
        <tissue evidence="2">Mixed pool</tissue>
    </source>
</reference>
<feature type="compositionally biased region" description="Gly residues" evidence="1">
    <location>
        <begin position="164"/>
        <end position="173"/>
    </location>
</feature>
<accession>A0A1D2MXW0</accession>
<keyword evidence="3" id="KW-1185">Reference proteome</keyword>
<dbReference type="EMBL" id="LJIJ01000404">
    <property type="protein sequence ID" value="ODM97840.1"/>
    <property type="molecule type" value="Genomic_DNA"/>
</dbReference>
<gene>
    <name evidence="2" type="ORF">Ocin01_08838</name>
</gene>